<feature type="non-terminal residue" evidence="1">
    <location>
        <position position="1"/>
    </location>
</feature>
<accession>A0A388TJ10</accession>
<gene>
    <name evidence="1" type="ORF">NO2_1689</name>
</gene>
<dbReference type="AlphaFoldDB" id="A0A388TJ10"/>
<reference evidence="1 2" key="1">
    <citation type="journal article" date="2019" name="ISME J.">
        <title>Genome analyses of uncultured TG2/ZB3 bacteria in 'Margulisbacteria' specifically attached to ectosymbiotic spirochetes of protists in the termite gut.</title>
        <authorList>
            <person name="Utami Y.D."/>
            <person name="Kuwahara H."/>
            <person name="Igai K."/>
            <person name="Murakami T."/>
            <person name="Sugaya K."/>
            <person name="Morikawa T."/>
            <person name="Nagura Y."/>
            <person name="Yuki M."/>
            <person name="Deevong P."/>
            <person name="Inoue T."/>
            <person name="Kihara K."/>
            <person name="Lo N."/>
            <person name="Yamada A."/>
            <person name="Ohkuma M."/>
            <person name="Hongoh Y."/>
        </authorList>
    </citation>
    <scope>NUCLEOTIDE SEQUENCE [LARGE SCALE GENOMIC DNA]</scope>
    <source>
        <strain evidence="1">NkOx7-02</strain>
    </source>
</reference>
<keyword evidence="2" id="KW-1185">Reference proteome</keyword>
<proteinExistence type="predicted"/>
<evidence type="ECO:0000313" key="1">
    <source>
        <dbReference type="EMBL" id="GBR77284.1"/>
    </source>
</evidence>
<dbReference type="Proteomes" id="UP000275925">
    <property type="component" value="Unassembled WGS sequence"/>
</dbReference>
<sequence length="199" mass="22840">RAAQQVRDYNSGKARFRKLEPTDTMYALVSRNNGLYIQRLENIVPGRIQGVDIDLSRFARLSGQPLGVAYQNKKQETQIVALPVADNYYVTQNVQPVFAQPLGKYTLLSVGLEPKFPDSLAYYNLRELIYANPDGRLIVYTDLEIEEVNLADYGQYELRSVRGWHMPEIAWQNFSPSRLKGAGEMFFWQAPREEENDGE</sequence>
<evidence type="ECO:0000313" key="2">
    <source>
        <dbReference type="Proteomes" id="UP000275925"/>
    </source>
</evidence>
<dbReference type="EMBL" id="BGZO01000172">
    <property type="protein sequence ID" value="GBR77284.1"/>
    <property type="molecule type" value="Genomic_DNA"/>
</dbReference>
<organism evidence="1 2">
    <name type="scientific">Candidatus Termititenax persephonae</name>
    <dbReference type="NCBI Taxonomy" id="2218525"/>
    <lineage>
        <taxon>Bacteria</taxon>
        <taxon>Bacillati</taxon>
        <taxon>Candidatus Margulisiibacteriota</taxon>
        <taxon>Candidatus Termititenacia</taxon>
        <taxon>Candidatus Termititenacales</taxon>
        <taxon>Candidatus Termititenacaceae</taxon>
        <taxon>Candidatus Termititenax</taxon>
    </lineage>
</organism>
<comment type="caution">
    <text evidence="1">The sequence shown here is derived from an EMBL/GenBank/DDBJ whole genome shotgun (WGS) entry which is preliminary data.</text>
</comment>
<name>A0A388TJ10_9BACT</name>
<protein>
    <submittedName>
        <fullName evidence="1">Uncharacterized protein</fullName>
    </submittedName>
</protein>